<dbReference type="EMBL" id="AAQH01000037">
    <property type="protein sequence ID" value="EAT10729.1"/>
    <property type="molecule type" value="Genomic_DNA"/>
</dbReference>
<dbReference type="RefSeq" id="WP_007016845.1">
    <property type="nucleotide sequence ID" value="NZ_AAQH01000037.1"/>
</dbReference>
<comment type="caution">
    <text evidence="1">The sequence shown here is derived from an EMBL/GenBank/DDBJ whole genome shotgun (WGS) entry which is preliminary data.</text>
</comment>
<evidence type="ECO:0000313" key="1">
    <source>
        <dbReference type="EMBL" id="EAT10729.1"/>
    </source>
</evidence>
<reference evidence="1 2" key="1">
    <citation type="submission" date="2006-03" db="EMBL/GenBank/DDBJ databases">
        <authorList>
            <person name="Pinhassi J."/>
            <person name="Pedros-Alio C."/>
            <person name="Ferriera S."/>
            <person name="Johnson J."/>
            <person name="Kravitz S."/>
            <person name="Halpern A."/>
            <person name="Remington K."/>
            <person name="Beeson K."/>
            <person name="Tran B."/>
            <person name="Rogers Y.-H."/>
            <person name="Friedman R."/>
            <person name="Venter J.C."/>
        </authorList>
    </citation>
    <scope>NUCLEOTIDE SEQUENCE [LARGE SCALE GENOMIC DNA]</scope>
    <source>
        <strain evidence="1 2">RED65</strain>
    </source>
</reference>
<organism evidence="1 2">
    <name type="scientific">Bermanella marisrubri</name>
    <dbReference type="NCBI Taxonomy" id="207949"/>
    <lineage>
        <taxon>Bacteria</taxon>
        <taxon>Pseudomonadati</taxon>
        <taxon>Pseudomonadota</taxon>
        <taxon>Gammaproteobacteria</taxon>
        <taxon>Oceanospirillales</taxon>
        <taxon>Oceanospirillaceae</taxon>
        <taxon>Bermanella</taxon>
    </lineage>
</organism>
<dbReference type="OrthoDB" id="6989939at2"/>
<name>Q1MXM6_9GAMM</name>
<accession>Q1MXM6</accession>
<dbReference type="Proteomes" id="UP000004263">
    <property type="component" value="Unassembled WGS sequence"/>
</dbReference>
<dbReference type="STRING" id="207949.RED65_07454"/>
<dbReference type="AlphaFoldDB" id="Q1MXM6"/>
<proteinExistence type="predicted"/>
<keyword evidence="2" id="KW-1185">Reference proteome</keyword>
<protein>
    <submittedName>
        <fullName evidence="1">Uncharacterized protein</fullName>
    </submittedName>
</protein>
<sequence>MRYIIALSTIIIIATTSTIIYAFLDDDLSQESQSLIRDFEAQHNQSDSEAYWLLMGFDAPKGTDPIMHAKQNRQERAKDYPHLFSCSLHKADCVDKVVESFQSKRHLVKEYGYLYSRYQKLMGLSDYQTLEKPNIEYATPHLFTVLFAHNLFISEQLSNKNTEHAVNELKTNIQAIANHLNNQDTVLGTLVFQELLNRSLNAFAYLKYKHGYELLDLEIRDIRNSLKQGFLWEFMIAVDLFKGLDGNPAFFSPQDIVPSWYVNLLFKPNMTINQEARETQYLIDLLYAPDSQFLSRYLNESIPKVGTDQFRNYGGSILLEMKGVDEKENILQTRLLNSKVLLINNGKRAVHPFSSEIQTIQKDGSLCFDSEVLMSLERFNCIPFIDRLVR</sequence>
<dbReference type="HOGENOM" id="CLU_707258_0_0_6"/>
<evidence type="ECO:0000313" key="2">
    <source>
        <dbReference type="Proteomes" id="UP000004263"/>
    </source>
</evidence>
<gene>
    <name evidence="1" type="ORF">RED65_07454</name>
</gene>